<organism evidence="2 3">
    <name type="scientific">Sphingomonas ginkgonis</name>
    <dbReference type="NCBI Taxonomy" id="2315330"/>
    <lineage>
        <taxon>Bacteria</taxon>
        <taxon>Pseudomonadati</taxon>
        <taxon>Pseudomonadota</taxon>
        <taxon>Alphaproteobacteria</taxon>
        <taxon>Sphingomonadales</taxon>
        <taxon>Sphingomonadaceae</taxon>
        <taxon>Sphingomonas</taxon>
    </lineage>
</organism>
<feature type="transmembrane region" description="Helical" evidence="1">
    <location>
        <begin position="20"/>
        <end position="40"/>
    </location>
</feature>
<evidence type="ECO:0000256" key="1">
    <source>
        <dbReference type="SAM" id="Phobius"/>
    </source>
</evidence>
<name>A0A3R9WQI4_9SPHN</name>
<keyword evidence="1" id="KW-1133">Transmembrane helix</keyword>
<protein>
    <submittedName>
        <fullName evidence="2">Uncharacterized protein</fullName>
    </submittedName>
</protein>
<evidence type="ECO:0000313" key="2">
    <source>
        <dbReference type="EMBL" id="RST31906.1"/>
    </source>
</evidence>
<accession>A0A3R9WQI4</accession>
<gene>
    <name evidence="2" type="ORF">HMF7854_14450</name>
</gene>
<keyword evidence="1" id="KW-0812">Transmembrane</keyword>
<proteinExistence type="predicted"/>
<keyword evidence="1" id="KW-0472">Membrane</keyword>
<keyword evidence="3" id="KW-1185">Reference proteome</keyword>
<feature type="transmembrane region" description="Helical" evidence="1">
    <location>
        <begin position="46"/>
        <end position="65"/>
    </location>
</feature>
<dbReference type="EMBL" id="RWJF01000001">
    <property type="protein sequence ID" value="RST31906.1"/>
    <property type="molecule type" value="Genomic_DNA"/>
</dbReference>
<reference evidence="2 3" key="1">
    <citation type="submission" date="2018-12" db="EMBL/GenBank/DDBJ databases">
        <title>Sphingomonas sp. HMF7854 Genome sequencing and assembly.</title>
        <authorList>
            <person name="Cha I."/>
            <person name="Kang H."/>
            <person name="Kim H."/>
            <person name="Kang J."/>
            <person name="Joh K."/>
        </authorList>
    </citation>
    <scope>NUCLEOTIDE SEQUENCE [LARGE SCALE GENOMIC DNA]</scope>
    <source>
        <strain evidence="2 3">HMF7854</strain>
    </source>
</reference>
<dbReference type="RefSeq" id="WP_126719845.1">
    <property type="nucleotide sequence ID" value="NZ_RWJF01000001.1"/>
</dbReference>
<feature type="transmembrane region" description="Helical" evidence="1">
    <location>
        <begin position="77"/>
        <end position="99"/>
    </location>
</feature>
<sequence>MIPANDDPLPDGRRALLQRAQMAGGGLLALVVLPVGLAHWLVGTPLLVALAIDAFWLILLVVLIFRRETDAEGLGWAGMLALFTATPATLVLALLYGIAASW</sequence>
<dbReference type="Proteomes" id="UP000274661">
    <property type="component" value="Unassembled WGS sequence"/>
</dbReference>
<comment type="caution">
    <text evidence="2">The sequence shown here is derived from an EMBL/GenBank/DDBJ whole genome shotgun (WGS) entry which is preliminary data.</text>
</comment>
<evidence type="ECO:0000313" key="3">
    <source>
        <dbReference type="Proteomes" id="UP000274661"/>
    </source>
</evidence>
<dbReference type="AlphaFoldDB" id="A0A3R9WQI4"/>